<gene>
    <name evidence="4" type="primary">HAT_6</name>
    <name evidence="4" type="ORF">CK203_057610</name>
</gene>
<evidence type="ECO:0000313" key="5">
    <source>
        <dbReference type="Proteomes" id="UP000288805"/>
    </source>
</evidence>
<dbReference type="SUPFAM" id="SSF57667">
    <property type="entry name" value="beta-beta-alpha zinc fingers"/>
    <property type="match status" value="1"/>
</dbReference>
<accession>A0A438GNJ3</accession>
<dbReference type="InterPro" id="IPR025525">
    <property type="entry name" value="hAT-like_transposase_RNase-H"/>
</dbReference>
<dbReference type="InterPro" id="IPR052035">
    <property type="entry name" value="ZnF_BED_domain_contain"/>
</dbReference>
<dbReference type="GO" id="GO:0046983">
    <property type="term" value="F:protein dimerization activity"/>
    <property type="evidence" value="ECO:0007669"/>
    <property type="project" value="InterPro"/>
</dbReference>
<dbReference type="EMBL" id="QGNW01000384">
    <property type="protein sequence ID" value="RVW73780.1"/>
    <property type="molecule type" value="Genomic_DNA"/>
</dbReference>
<comment type="caution">
    <text evidence="4">The sequence shown here is derived from an EMBL/GenBank/DDBJ whole genome shotgun (WGS) entry which is preliminary data.</text>
</comment>
<sequence length="674" mass="77784">MASAGSTPITGSTSTTDGTLISKRRKLTSVVWNDFDKIIEDGQDYAICKHCKGKLKADSKNGTKHLHVHIDRCMKRRNVDIRQQLLAVERKGHGKVQIGGFTFDQEISREKLALAIILHEYPLSIVDHLGFREFATSLQPLFKMVSRNTIKGDIMKIYEVEKDKMISYLEKLQSRVAITTDMWTSNQKKGYMVITVHYIDESWLLHHHIVRFVYVPPPHTKEVLSDVLMDFLLDWNMDRKVSTVTVDNCSTTPSRMEKFEDAARQLRIPCTKKLSLDCKTRWNSTYLMLSIAITYKDVFPRLKQREKYYMVVPSEEEWNMAKEICGRLKLFYNITELFSGRNYPTANTFFIKVCEIKEALYDWLICSNDVVKTMASSMLQKFDKYWSGCHIVMAIAAIFDPRYKIKILEFYFPLMYGSEASNEIEKIRGMCYELLSEYQSKSNLGQKNFILCTTGESHTKSELDYYLEESILPRNSNFDVLSWWKTNGIKYPTLQMIVRDIYAIPVSTVASESAFSTGGRVVSKHRSRLHPDTLEALMCAQSWLWKEKEGTNSQMNLVFYFRLTSCVIERNLLKGITADENTAAHDFATLSVVNVRYCGYIAMVKLEGKESSKMDTHFQSIELLDQPEGGANALNINRSGDIHYELVNILLQLRKSYHWVDYWIALTIENCLAP</sequence>
<proteinExistence type="predicted"/>
<dbReference type="InterPro" id="IPR012337">
    <property type="entry name" value="RNaseH-like_sf"/>
</dbReference>
<dbReference type="AlphaFoldDB" id="A0A438GNJ3"/>
<evidence type="ECO:0000259" key="3">
    <source>
        <dbReference type="Pfam" id="PF14372"/>
    </source>
</evidence>
<dbReference type="GO" id="GO:0003677">
    <property type="term" value="F:DNA binding"/>
    <property type="evidence" value="ECO:0007669"/>
    <property type="project" value="UniProtKB-KW"/>
</dbReference>
<dbReference type="Pfam" id="PF05699">
    <property type="entry name" value="Dimer_Tnp_hAT"/>
    <property type="match status" value="1"/>
</dbReference>
<dbReference type="SMART" id="SM00614">
    <property type="entry name" value="ZnF_BED"/>
    <property type="match status" value="1"/>
</dbReference>
<dbReference type="InterPro" id="IPR036236">
    <property type="entry name" value="Znf_C2H2_sf"/>
</dbReference>
<dbReference type="Pfam" id="PF14372">
    <property type="entry name" value="hAT-like_RNase-H"/>
    <property type="match status" value="1"/>
</dbReference>
<dbReference type="PANTHER" id="PTHR46481:SF11">
    <property type="entry name" value="ZINC FINGER BED DOMAIN-CONTAINING PROTEIN RICESLEEPER 2-LIKE"/>
    <property type="match status" value="1"/>
</dbReference>
<evidence type="ECO:0000256" key="1">
    <source>
        <dbReference type="ARBA" id="ARBA00023125"/>
    </source>
</evidence>
<evidence type="ECO:0000259" key="2">
    <source>
        <dbReference type="Pfam" id="PF05699"/>
    </source>
</evidence>
<feature type="domain" description="hAT-like transposase RNase-H fold" evidence="3">
    <location>
        <begin position="339"/>
        <end position="438"/>
    </location>
</feature>
<feature type="domain" description="HAT C-terminal dimerisation" evidence="2">
    <location>
        <begin position="462"/>
        <end position="544"/>
    </location>
</feature>
<protein>
    <submittedName>
        <fullName evidence="4">Zinc finger BED domain-containing protein DAYSLEEPER</fullName>
    </submittedName>
</protein>
<evidence type="ECO:0000313" key="4">
    <source>
        <dbReference type="EMBL" id="RVW73780.1"/>
    </source>
</evidence>
<dbReference type="SUPFAM" id="SSF53098">
    <property type="entry name" value="Ribonuclease H-like"/>
    <property type="match status" value="1"/>
</dbReference>
<organism evidence="4 5">
    <name type="scientific">Vitis vinifera</name>
    <name type="common">Grape</name>
    <dbReference type="NCBI Taxonomy" id="29760"/>
    <lineage>
        <taxon>Eukaryota</taxon>
        <taxon>Viridiplantae</taxon>
        <taxon>Streptophyta</taxon>
        <taxon>Embryophyta</taxon>
        <taxon>Tracheophyta</taxon>
        <taxon>Spermatophyta</taxon>
        <taxon>Magnoliopsida</taxon>
        <taxon>eudicotyledons</taxon>
        <taxon>Gunneridae</taxon>
        <taxon>Pentapetalae</taxon>
        <taxon>rosids</taxon>
        <taxon>Vitales</taxon>
        <taxon>Vitaceae</taxon>
        <taxon>Viteae</taxon>
        <taxon>Vitis</taxon>
    </lineage>
</organism>
<name>A0A438GNJ3_VITVI</name>
<dbReference type="Proteomes" id="UP000288805">
    <property type="component" value="Unassembled WGS sequence"/>
</dbReference>
<dbReference type="InterPro" id="IPR008906">
    <property type="entry name" value="HATC_C_dom"/>
</dbReference>
<reference evidence="4 5" key="1">
    <citation type="journal article" date="2018" name="PLoS Genet.">
        <title>Population sequencing reveals clonal diversity and ancestral inbreeding in the grapevine cultivar Chardonnay.</title>
        <authorList>
            <person name="Roach M.J."/>
            <person name="Johnson D.L."/>
            <person name="Bohlmann J."/>
            <person name="van Vuuren H.J."/>
            <person name="Jones S.J."/>
            <person name="Pretorius I.S."/>
            <person name="Schmidt S.A."/>
            <person name="Borneman A.R."/>
        </authorList>
    </citation>
    <scope>NUCLEOTIDE SEQUENCE [LARGE SCALE GENOMIC DNA]</scope>
    <source>
        <strain evidence="5">cv. Chardonnay</strain>
        <tissue evidence="4">Leaf</tissue>
    </source>
</reference>
<dbReference type="PANTHER" id="PTHR46481">
    <property type="entry name" value="ZINC FINGER BED DOMAIN-CONTAINING PROTEIN 4"/>
    <property type="match status" value="1"/>
</dbReference>
<keyword evidence="1" id="KW-0238">DNA-binding</keyword>